<comment type="caution">
    <text evidence="11">The sequence shown here is derived from an EMBL/GenBank/DDBJ whole genome shotgun (WGS) entry which is preliminary data.</text>
</comment>
<dbReference type="PANTHER" id="PTHR13501">
    <property type="entry name" value="CHLOROPLAST 50S RIBOSOMAL PROTEIN L22-RELATED"/>
    <property type="match status" value="1"/>
</dbReference>
<accession>A0A1G1WGG1</accession>
<evidence type="ECO:0000256" key="8">
    <source>
        <dbReference type="RuleBase" id="RU004005"/>
    </source>
</evidence>
<protein>
    <recommendedName>
        <fullName evidence="6 7">Large ribosomal subunit protein uL22</fullName>
    </recommendedName>
</protein>
<dbReference type="SUPFAM" id="SSF54843">
    <property type="entry name" value="Ribosomal protein L22"/>
    <property type="match status" value="1"/>
</dbReference>
<reference evidence="11 12" key="1">
    <citation type="journal article" date="2016" name="Nat. Commun.">
        <title>Thousands of microbial genomes shed light on interconnected biogeochemical processes in an aquifer system.</title>
        <authorList>
            <person name="Anantharaman K."/>
            <person name="Brown C.T."/>
            <person name="Hug L.A."/>
            <person name="Sharon I."/>
            <person name="Castelle C.J."/>
            <person name="Probst A.J."/>
            <person name="Thomas B.C."/>
            <person name="Singh A."/>
            <person name="Wilkins M.J."/>
            <person name="Karaoz U."/>
            <person name="Brodie E.L."/>
            <person name="Williams K.H."/>
            <person name="Hubbard S.S."/>
            <person name="Banfield J.F."/>
        </authorList>
    </citation>
    <scope>NUCLEOTIDE SEQUENCE [LARGE SCALE GENOMIC DNA]</scope>
</reference>
<evidence type="ECO:0000256" key="4">
    <source>
        <dbReference type="ARBA" id="ARBA00022980"/>
    </source>
</evidence>
<evidence type="ECO:0000256" key="9">
    <source>
        <dbReference type="RuleBase" id="RU004006"/>
    </source>
</evidence>
<comment type="similarity">
    <text evidence="1 7 8">Belongs to the universal ribosomal protein uL22 family.</text>
</comment>
<dbReference type="EMBL" id="MHCS01000010">
    <property type="protein sequence ID" value="OGY26802.1"/>
    <property type="molecule type" value="Genomic_DNA"/>
</dbReference>
<dbReference type="NCBIfam" id="TIGR01044">
    <property type="entry name" value="rplV_bact"/>
    <property type="match status" value="1"/>
</dbReference>
<evidence type="ECO:0000313" key="11">
    <source>
        <dbReference type="EMBL" id="OGY26802.1"/>
    </source>
</evidence>
<keyword evidence="2 7" id="KW-0699">rRNA-binding</keyword>
<organism evidence="11 12">
    <name type="scientific">Candidatus Woykebacteria bacterium RBG_16_43_9</name>
    <dbReference type="NCBI Taxonomy" id="1802596"/>
    <lineage>
        <taxon>Bacteria</taxon>
        <taxon>Candidatus Woykeibacteriota</taxon>
    </lineage>
</organism>
<dbReference type="STRING" id="1802596.A2Z11_02320"/>
<dbReference type="InterPro" id="IPR036394">
    <property type="entry name" value="Ribosomal_uL22_sf"/>
</dbReference>
<evidence type="ECO:0000256" key="10">
    <source>
        <dbReference type="RuleBase" id="RU004008"/>
    </source>
</evidence>
<evidence type="ECO:0000256" key="5">
    <source>
        <dbReference type="ARBA" id="ARBA00023274"/>
    </source>
</evidence>
<evidence type="ECO:0000313" key="12">
    <source>
        <dbReference type="Proteomes" id="UP000176389"/>
    </source>
</evidence>
<dbReference type="InterPro" id="IPR001063">
    <property type="entry name" value="Ribosomal_uL22"/>
</dbReference>
<evidence type="ECO:0000256" key="7">
    <source>
        <dbReference type="HAMAP-Rule" id="MF_01331"/>
    </source>
</evidence>
<evidence type="ECO:0000256" key="2">
    <source>
        <dbReference type="ARBA" id="ARBA00022730"/>
    </source>
</evidence>
<keyword evidence="4 7" id="KW-0689">Ribosomal protein</keyword>
<dbReference type="Pfam" id="PF00237">
    <property type="entry name" value="Ribosomal_L22"/>
    <property type="match status" value="1"/>
</dbReference>
<dbReference type="InterPro" id="IPR005727">
    <property type="entry name" value="Ribosomal_uL22_bac/chlpt-type"/>
</dbReference>
<comment type="function">
    <text evidence="7">The globular domain of the protein is located near the polypeptide exit tunnel on the outside of the subunit, while an extended beta-hairpin is found that lines the wall of the exit tunnel in the center of the 70S ribosome.</text>
</comment>
<dbReference type="HAMAP" id="MF_01331_B">
    <property type="entry name" value="Ribosomal_uL22_B"/>
    <property type="match status" value="1"/>
</dbReference>
<dbReference type="InterPro" id="IPR047867">
    <property type="entry name" value="Ribosomal_uL22_bac/org-type"/>
</dbReference>
<evidence type="ECO:0000256" key="3">
    <source>
        <dbReference type="ARBA" id="ARBA00022884"/>
    </source>
</evidence>
<dbReference type="Gene3D" id="3.90.470.10">
    <property type="entry name" value="Ribosomal protein L22/L17"/>
    <property type="match status" value="1"/>
</dbReference>
<gene>
    <name evidence="7" type="primary">rplV</name>
    <name evidence="11" type="ORF">A2Z11_02320</name>
</gene>
<dbReference type="GO" id="GO:0019843">
    <property type="term" value="F:rRNA binding"/>
    <property type="evidence" value="ECO:0007669"/>
    <property type="project" value="UniProtKB-UniRule"/>
</dbReference>
<keyword evidence="3 7" id="KW-0694">RNA-binding</keyword>
<evidence type="ECO:0000256" key="6">
    <source>
        <dbReference type="ARBA" id="ARBA00035207"/>
    </source>
</evidence>
<dbReference type="AlphaFoldDB" id="A0A1G1WGG1"/>
<comment type="subunit">
    <text evidence="7 9">Part of the 50S ribosomal subunit.</text>
</comment>
<comment type="function">
    <text evidence="7 10">This protein binds specifically to 23S rRNA; its binding is stimulated by other ribosomal proteins, e.g., L4, L17, and L20. It is important during the early stages of 50S assembly. It makes multiple contacts with different domains of the 23S rRNA in the assembled 50S subunit and ribosome.</text>
</comment>
<evidence type="ECO:0000256" key="1">
    <source>
        <dbReference type="ARBA" id="ARBA00009451"/>
    </source>
</evidence>
<dbReference type="GO" id="GO:0006412">
    <property type="term" value="P:translation"/>
    <property type="evidence" value="ECO:0007669"/>
    <property type="project" value="UniProtKB-UniRule"/>
</dbReference>
<keyword evidence="5 7" id="KW-0687">Ribonucleoprotein</keyword>
<dbReference type="Proteomes" id="UP000176389">
    <property type="component" value="Unassembled WGS sequence"/>
</dbReference>
<name>A0A1G1WGG1_9BACT</name>
<proteinExistence type="inferred from homology"/>
<dbReference type="GO" id="GO:0022625">
    <property type="term" value="C:cytosolic large ribosomal subunit"/>
    <property type="evidence" value="ECO:0007669"/>
    <property type="project" value="TreeGrafter"/>
</dbReference>
<sequence>MEVVAESKNLRISAKKVRVVAKNFHGKPAALVLETLRFVSRKAAAPLSKVVKSAIANATQNKGLKAEELFVKEISVNEGPTLKRFRPVSRGAAHRILKRTSHIKVILEEKGKIMSR</sequence>
<dbReference type="PANTHER" id="PTHR13501:SF8">
    <property type="entry name" value="LARGE RIBOSOMAL SUBUNIT PROTEIN UL22M"/>
    <property type="match status" value="1"/>
</dbReference>
<dbReference type="GO" id="GO:0003735">
    <property type="term" value="F:structural constituent of ribosome"/>
    <property type="evidence" value="ECO:0007669"/>
    <property type="project" value="InterPro"/>
</dbReference>